<proteinExistence type="predicted"/>
<keyword evidence="1" id="KW-0472">Membrane</keyword>
<feature type="transmembrane region" description="Helical" evidence="1">
    <location>
        <begin position="172"/>
        <end position="194"/>
    </location>
</feature>
<dbReference type="Pfam" id="PF01889">
    <property type="entry name" value="DUF63"/>
    <property type="match status" value="1"/>
</dbReference>
<name>A0A644TWQ6_9ZZZZ</name>
<feature type="transmembrane region" description="Helical" evidence="1">
    <location>
        <begin position="137"/>
        <end position="160"/>
    </location>
</feature>
<evidence type="ECO:0000313" key="2">
    <source>
        <dbReference type="EMBL" id="MPL71340.1"/>
    </source>
</evidence>
<organism evidence="2">
    <name type="scientific">bioreactor metagenome</name>
    <dbReference type="NCBI Taxonomy" id="1076179"/>
    <lineage>
        <taxon>unclassified sequences</taxon>
        <taxon>metagenomes</taxon>
        <taxon>ecological metagenomes</taxon>
    </lineage>
</organism>
<keyword evidence="1" id="KW-1133">Transmembrane helix</keyword>
<protein>
    <recommendedName>
        <fullName evidence="3">DUF63 family protein</fullName>
    </recommendedName>
</protein>
<feature type="transmembrane region" description="Helical" evidence="1">
    <location>
        <begin position="76"/>
        <end position="100"/>
    </location>
</feature>
<feature type="transmembrane region" description="Helical" evidence="1">
    <location>
        <begin position="51"/>
        <end position="70"/>
    </location>
</feature>
<keyword evidence="1" id="KW-0812">Transmembrane</keyword>
<feature type="transmembrane region" description="Helical" evidence="1">
    <location>
        <begin position="20"/>
        <end position="39"/>
    </location>
</feature>
<feature type="transmembrane region" description="Helical" evidence="1">
    <location>
        <begin position="243"/>
        <end position="267"/>
    </location>
</feature>
<dbReference type="PANTHER" id="PTHR40700:SF1">
    <property type="entry name" value="DUF63 DOMAIN-CONTAINING PROTEIN"/>
    <property type="match status" value="1"/>
</dbReference>
<feature type="transmembrane region" description="Helical" evidence="1">
    <location>
        <begin position="206"/>
        <end position="231"/>
    </location>
</feature>
<evidence type="ECO:0000256" key="1">
    <source>
        <dbReference type="SAM" id="Phobius"/>
    </source>
</evidence>
<dbReference type="PANTHER" id="PTHR40700">
    <property type="entry name" value="HYPOTHETICAL MEMBRANE PROTEIN, CONSERVED, DUF63 FAMILY"/>
    <property type="match status" value="1"/>
</dbReference>
<feature type="transmembrane region" description="Helical" evidence="1">
    <location>
        <begin position="112"/>
        <end position="131"/>
    </location>
</feature>
<dbReference type="EMBL" id="VSSQ01000058">
    <property type="protein sequence ID" value="MPL71340.1"/>
    <property type="molecule type" value="Genomic_DNA"/>
</dbReference>
<gene>
    <name evidence="2" type="ORF">SDC9_17115</name>
</gene>
<reference evidence="2" key="1">
    <citation type="submission" date="2019-08" db="EMBL/GenBank/DDBJ databases">
        <authorList>
            <person name="Kucharzyk K."/>
            <person name="Murdoch R.W."/>
            <person name="Higgins S."/>
            <person name="Loffler F."/>
        </authorList>
    </citation>
    <scope>NUCLEOTIDE SEQUENCE</scope>
</reference>
<sequence length="269" mass="30239">MSFQVSITNFLSSYFFSGYTIFNTLIYGIILVFAIFGIIKIFKHYNINPTDLIFPLIPFIFLGSSVRALVDNGVYPYSWFLITPGIYFIVGGIAILSLLLGILIQNKKNIDFRYTIFSIGFILAIISLINIPDINLIAFSQVIMVWAFMTFIFLLIGKFWSLFNFNSYNGKINLSIISAHLFDASSTFIAVDYYGYFEQHVIPSSIYNISGTAITMFPLKIIVICLSLYLIDKYIDDETISGTLKLAIFILGLAPGIRNFLSLAIGVGI</sequence>
<accession>A0A644TWQ6</accession>
<comment type="caution">
    <text evidence="2">The sequence shown here is derived from an EMBL/GenBank/DDBJ whole genome shotgun (WGS) entry which is preliminary data.</text>
</comment>
<dbReference type="AlphaFoldDB" id="A0A644TWQ6"/>
<dbReference type="InterPro" id="IPR002749">
    <property type="entry name" value="DUF63"/>
</dbReference>
<evidence type="ECO:0008006" key="3">
    <source>
        <dbReference type="Google" id="ProtNLM"/>
    </source>
</evidence>